<dbReference type="EMBL" id="KB446557">
    <property type="protein sequence ID" value="EME84857.1"/>
    <property type="molecule type" value="Genomic_DNA"/>
</dbReference>
<gene>
    <name evidence="3" type="ORF">MYCFIDRAFT_135231</name>
</gene>
<dbReference type="CDD" id="cd08646">
    <property type="entry name" value="FMT_core_Met-tRNA-FMT_N"/>
    <property type="match status" value="1"/>
</dbReference>
<dbReference type="GeneID" id="19330966"/>
<dbReference type="Pfam" id="PF00551">
    <property type="entry name" value="Formyl_trans_N"/>
    <property type="match status" value="1"/>
</dbReference>
<dbReference type="SUPFAM" id="SSF53328">
    <property type="entry name" value="Formyltransferase"/>
    <property type="match status" value="1"/>
</dbReference>
<dbReference type="VEuPathDB" id="FungiDB:MYCFIDRAFT_135231"/>
<organism evidence="3 4">
    <name type="scientific">Pseudocercospora fijiensis (strain CIRAD86)</name>
    <name type="common">Black leaf streak disease fungus</name>
    <name type="synonym">Mycosphaerella fijiensis</name>
    <dbReference type="NCBI Taxonomy" id="383855"/>
    <lineage>
        <taxon>Eukaryota</taxon>
        <taxon>Fungi</taxon>
        <taxon>Dikarya</taxon>
        <taxon>Ascomycota</taxon>
        <taxon>Pezizomycotina</taxon>
        <taxon>Dothideomycetes</taxon>
        <taxon>Dothideomycetidae</taxon>
        <taxon>Mycosphaerellales</taxon>
        <taxon>Mycosphaerellaceae</taxon>
        <taxon>Pseudocercospora</taxon>
    </lineage>
</organism>
<protein>
    <recommendedName>
        <fullName evidence="1">methionyl-tRNA formyltransferase</fullName>
        <ecNumber evidence="1">2.1.2.9</ecNumber>
    </recommendedName>
</protein>
<dbReference type="PANTHER" id="PTHR11138">
    <property type="entry name" value="METHIONYL-TRNA FORMYLTRANSFERASE"/>
    <property type="match status" value="1"/>
</dbReference>
<proteinExistence type="predicted"/>
<dbReference type="GO" id="GO:0004479">
    <property type="term" value="F:methionyl-tRNA formyltransferase activity"/>
    <property type="evidence" value="ECO:0007669"/>
    <property type="project" value="UniProtKB-EC"/>
</dbReference>
<dbReference type="GO" id="GO:0005739">
    <property type="term" value="C:mitochondrion"/>
    <property type="evidence" value="ECO:0007669"/>
    <property type="project" value="TreeGrafter"/>
</dbReference>
<dbReference type="PANTHER" id="PTHR11138:SF5">
    <property type="entry name" value="METHIONYL-TRNA FORMYLTRANSFERASE, MITOCHONDRIAL"/>
    <property type="match status" value="1"/>
</dbReference>
<reference evidence="3 4" key="1">
    <citation type="journal article" date="2012" name="PLoS Pathog.">
        <title>Diverse lifestyles and strategies of plant pathogenesis encoded in the genomes of eighteen Dothideomycetes fungi.</title>
        <authorList>
            <person name="Ohm R.A."/>
            <person name="Feau N."/>
            <person name="Henrissat B."/>
            <person name="Schoch C.L."/>
            <person name="Horwitz B.A."/>
            <person name="Barry K.W."/>
            <person name="Condon B.J."/>
            <person name="Copeland A.C."/>
            <person name="Dhillon B."/>
            <person name="Glaser F."/>
            <person name="Hesse C.N."/>
            <person name="Kosti I."/>
            <person name="LaButti K."/>
            <person name="Lindquist E.A."/>
            <person name="Lucas S."/>
            <person name="Salamov A.A."/>
            <person name="Bradshaw R.E."/>
            <person name="Ciuffetti L."/>
            <person name="Hamelin R.C."/>
            <person name="Kema G.H.J."/>
            <person name="Lawrence C."/>
            <person name="Scott J.A."/>
            <person name="Spatafora J.W."/>
            <person name="Turgeon B.G."/>
            <person name="de Wit P.J.G.M."/>
            <person name="Zhong S."/>
            <person name="Goodwin S.B."/>
            <person name="Grigoriev I.V."/>
        </authorList>
    </citation>
    <scope>NUCLEOTIDE SEQUENCE [LARGE SCALE GENOMIC DNA]</scope>
    <source>
        <strain evidence="3 4">CIRAD86</strain>
    </source>
</reference>
<sequence length="380" mass="41387">MLLPFRARRLDLRSCRALHSPGQIPSLSAARKAHDPLRILFCGADDFSSHSLRALHELTEKHPETVASIDVVCRPDKRTGRGLKHTRQVPIKATAQSFNLPIHHLDTFTGWSPPSPIDLIVAVSFGLLVPGRLLRNARYGGLNVHPSLLPDLRGPSPLQYALMLRRNKTGVSLQTMHPTKFDHGIILAQDEYHIPADCTLEHLASTLGQKGAVLLRSAIETAAFVDTEPAGIINAAGSEQIDHAPKITKEDSHIDWGTWAADKVIRYGRVFDLWDETLHQACFAGKSARVKYHGPWRVIEDSASVSLIHAGSASGPGQPIAFRQHGRKETNLAILTADGKLVVPSSASIEGRKEGGGIQALTQALSRSERVHTSGEAETT</sequence>
<evidence type="ECO:0000313" key="4">
    <source>
        <dbReference type="Proteomes" id="UP000016932"/>
    </source>
</evidence>
<dbReference type="InterPro" id="IPR002376">
    <property type="entry name" value="Formyl_transf_N"/>
</dbReference>
<dbReference type="KEGG" id="pfj:MYCFIDRAFT_135231"/>
<dbReference type="InterPro" id="IPR041711">
    <property type="entry name" value="Met-tRNA-FMT_N"/>
</dbReference>
<dbReference type="EC" id="2.1.2.9" evidence="1"/>
<name>M3B661_PSEFD</name>
<evidence type="ECO:0000256" key="1">
    <source>
        <dbReference type="ARBA" id="ARBA00012261"/>
    </source>
</evidence>
<dbReference type="Proteomes" id="UP000016932">
    <property type="component" value="Unassembled WGS sequence"/>
</dbReference>
<dbReference type="eggNOG" id="KOG3082">
    <property type="taxonomic scope" value="Eukaryota"/>
</dbReference>
<feature type="domain" description="Formyl transferase N-terminal" evidence="2">
    <location>
        <begin position="49"/>
        <end position="213"/>
    </location>
</feature>
<dbReference type="AlphaFoldDB" id="M3B661"/>
<dbReference type="InterPro" id="IPR036477">
    <property type="entry name" value="Formyl_transf_N_sf"/>
</dbReference>
<dbReference type="OrthoDB" id="10268103at2759"/>
<dbReference type="Gene3D" id="3.40.50.12230">
    <property type="match status" value="1"/>
</dbReference>
<evidence type="ECO:0000313" key="3">
    <source>
        <dbReference type="EMBL" id="EME84857.1"/>
    </source>
</evidence>
<keyword evidence="4" id="KW-1185">Reference proteome</keyword>
<accession>M3B661</accession>
<dbReference type="STRING" id="383855.M3B661"/>
<dbReference type="HOGENOM" id="CLU_033347_0_1_1"/>
<dbReference type="RefSeq" id="XP_007925421.1">
    <property type="nucleotide sequence ID" value="XM_007927230.1"/>
</dbReference>
<evidence type="ECO:0000259" key="2">
    <source>
        <dbReference type="Pfam" id="PF00551"/>
    </source>
</evidence>